<protein>
    <submittedName>
        <fullName evidence="2">Uncharacterized protein</fullName>
    </submittedName>
</protein>
<name>A0A226DRF8_FOLCA</name>
<keyword evidence="1" id="KW-1133">Transmembrane helix</keyword>
<sequence>MWTTSFRPFLIHHLRVCIFLSCTLCRWDVTSEQIVPRDSTKLGIFYQKCQLISGVVYAIGITLKISRGKDSTAEKCQGTPARLPSILDKVMVAFLRLLETTALLVPIIVVAIQLHNPCALPFLGSLSPYCVNSAWIPPPRLVHVVMLLTDFWMWLHFVYDGSFYIFYAFMTSIVIMLDYLEHFEK</sequence>
<evidence type="ECO:0000313" key="2">
    <source>
        <dbReference type="EMBL" id="OXA47650.1"/>
    </source>
</evidence>
<dbReference type="EMBL" id="LNIX01000013">
    <property type="protein sequence ID" value="OXA47650.1"/>
    <property type="molecule type" value="Genomic_DNA"/>
</dbReference>
<keyword evidence="3" id="KW-1185">Reference proteome</keyword>
<evidence type="ECO:0000256" key="1">
    <source>
        <dbReference type="SAM" id="Phobius"/>
    </source>
</evidence>
<proteinExistence type="predicted"/>
<feature type="transmembrane region" description="Helical" evidence="1">
    <location>
        <begin position="161"/>
        <end position="180"/>
    </location>
</feature>
<reference evidence="2 3" key="1">
    <citation type="submission" date="2015-12" db="EMBL/GenBank/DDBJ databases">
        <title>The genome of Folsomia candida.</title>
        <authorList>
            <person name="Faddeeva A."/>
            <person name="Derks M.F."/>
            <person name="Anvar Y."/>
            <person name="Smit S."/>
            <person name="Van Straalen N."/>
            <person name="Roelofs D."/>
        </authorList>
    </citation>
    <scope>NUCLEOTIDE SEQUENCE [LARGE SCALE GENOMIC DNA]</scope>
    <source>
        <strain evidence="2 3">VU population</strain>
        <tissue evidence="2">Whole body</tissue>
    </source>
</reference>
<evidence type="ECO:0000313" key="3">
    <source>
        <dbReference type="Proteomes" id="UP000198287"/>
    </source>
</evidence>
<keyword evidence="1" id="KW-0472">Membrane</keyword>
<organism evidence="2 3">
    <name type="scientific">Folsomia candida</name>
    <name type="common">Springtail</name>
    <dbReference type="NCBI Taxonomy" id="158441"/>
    <lineage>
        <taxon>Eukaryota</taxon>
        <taxon>Metazoa</taxon>
        <taxon>Ecdysozoa</taxon>
        <taxon>Arthropoda</taxon>
        <taxon>Hexapoda</taxon>
        <taxon>Collembola</taxon>
        <taxon>Entomobryomorpha</taxon>
        <taxon>Isotomoidea</taxon>
        <taxon>Isotomidae</taxon>
        <taxon>Proisotominae</taxon>
        <taxon>Folsomia</taxon>
    </lineage>
</organism>
<keyword evidence="1" id="KW-0812">Transmembrane</keyword>
<dbReference type="AlphaFoldDB" id="A0A226DRF8"/>
<dbReference type="OrthoDB" id="8297494at2759"/>
<dbReference type="Proteomes" id="UP000198287">
    <property type="component" value="Unassembled WGS sequence"/>
</dbReference>
<accession>A0A226DRF8</accession>
<comment type="caution">
    <text evidence="2">The sequence shown here is derived from an EMBL/GenBank/DDBJ whole genome shotgun (WGS) entry which is preliminary data.</text>
</comment>
<feature type="transmembrane region" description="Helical" evidence="1">
    <location>
        <begin position="93"/>
        <end position="114"/>
    </location>
</feature>
<gene>
    <name evidence="2" type="ORF">Fcan01_17567</name>
</gene>